<name>A0A841JEL7_9SPHI</name>
<organism evidence="1 2">
    <name type="scientific">Mucilaginibacter lappiensis</name>
    <dbReference type="NCBI Taxonomy" id="354630"/>
    <lineage>
        <taxon>Bacteria</taxon>
        <taxon>Pseudomonadati</taxon>
        <taxon>Bacteroidota</taxon>
        <taxon>Sphingobacteriia</taxon>
        <taxon>Sphingobacteriales</taxon>
        <taxon>Sphingobacteriaceae</taxon>
        <taxon>Mucilaginibacter</taxon>
    </lineage>
</organism>
<protein>
    <submittedName>
        <fullName evidence="1">Uncharacterized protein</fullName>
    </submittedName>
</protein>
<reference evidence="1 2" key="1">
    <citation type="submission" date="2020-08" db="EMBL/GenBank/DDBJ databases">
        <title>Genomic Encyclopedia of Type Strains, Phase IV (KMG-V): Genome sequencing to study the core and pangenomes of soil and plant-associated prokaryotes.</title>
        <authorList>
            <person name="Whitman W."/>
        </authorList>
    </citation>
    <scope>NUCLEOTIDE SEQUENCE [LARGE SCALE GENOMIC DNA]</scope>
    <source>
        <strain evidence="1 2">MP601</strain>
    </source>
</reference>
<dbReference type="Proteomes" id="UP000548326">
    <property type="component" value="Unassembled WGS sequence"/>
</dbReference>
<accession>A0A841JEL7</accession>
<sequence>MQSLNQYKNTGPVRFPPNGLLCGHIFLKNVISNEQAWARAWSEEKSSTLYVFGMQCSYQSQKISPRSSFEMTSLFVYFNYNEDFLIKKRCVHTVAQREVQGGVYS</sequence>
<dbReference type="EMBL" id="JACHCA010000010">
    <property type="protein sequence ID" value="MBB6129599.1"/>
    <property type="molecule type" value="Genomic_DNA"/>
</dbReference>
<comment type="caution">
    <text evidence="1">The sequence shown here is derived from an EMBL/GenBank/DDBJ whole genome shotgun (WGS) entry which is preliminary data.</text>
</comment>
<evidence type="ECO:0000313" key="1">
    <source>
        <dbReference type="EMBL" id="MBB6129599.1"/>
    </source>
</evidence>
<evidence type="ECO:0000313" key="2">
    <source>
        <dbReference type="Proteomes" id="UP000548326"/>
    </source>
</evidence>
<dbReference type="AlphaFoldDB" id="A0A841JEL7"/>
<gene>
    <name evidence="1" type="ORF">HDF22_003730</name>
</gene>
<proteinExistence type="predicted"/>